<evidence type="ECO:0000313" key="2">
    <source>
        <dbReference type="Proteomes" id="UP000637061"/>
    </source>
</evidence>
<dbReference type="AlphaFoldDB" id="A0A8I1JMS0"/>
<evidence type="ECO:0000313" key="1">
    <source>
        <dbReference type="EMBL" id="MBI6885760.1"/>
    </source>
</evidence>
<comment type="caution">
    <text evidence="1">The sequence shown here is derived from an EMBL/GenBank/DDBJ whole genome shotgun (WGS) entry which is preliminary data.</text>
</comment>
<reference evidence="1" key="1">
    <citation type="submission" date="2020-12" db="EMBL/GenBank/DDBJ databases">
        <title>Enhanced detection system for hospital associated transmission using whole genome sequencing surveillance.</title>
        <authorList>
            <person name="Harrison L.H."/>
            <person name="Van Tyne D."/>
            <person name="Marsh J.W."/>
            <person name="Griffith M.P."/>
            <person name="Snyder D.J."/>
            <person name="Cooper V.S."/>
            <person name="Mustapha M."/>
        </authorList>
    </citation>
    <scope>NUCLEOTIDE SEQUENCE</scope>
    <source>
        <strain evidence="1">PSB00042</strain>
    </source>
</reference>
<name>A0A8I1JMS0_PSEPU</name>
<sequence length="184" mass="20257">MIPLYPTDHEYSLILQSFSDPEELCALVVAMVTNRLNGAPLTHTSAYLDAVDAVGACFSSVPRRRFPSTRSRTTRLQQGYGENGESYFWSNRVNSRWLSRIDSHSEQIMAGDKDSASKVLQRLSEMERPLPLVDFMALAGFPPLIKVVASSEAPLSVQMAFGDFVSKTGVTITVAVKTEIIGLL</sequence>
<gene>
    <name evidence="1" type="ORF">JEU22_17785</name>
</gene>
<organism evidence="1 2">
    <name type="scientific">Pseudomonas putida</name>
    <name type="common">Arthrobacter siderocapsulatus</name>
    <dbReference type="NCBI Taxonomy" id="303"/>
    <lineage>
        <taxon>Bacteria</taxon>
        <taxon>Pseudomonadati</taxon>
        <taxon>Pseudomonadota</taxon>
        <taxon>Gammaproteobacteria</taxon>
        <taxon>Pseudomonadales</taxon>
        <taxon>Pseudomonadaceae</taxon>
        <taxon>Pseudomonas</taxon>
    </lineage>
</organism>
<protein>
    <submittedName>
        <fullName evidence="1">Uncharacterized protein</fullName>
    </submittedName>
</protein>
<dbReference type="RefSeq" id="WP_198747689.1">
    <property type="nucleotide sequence ID" value="NZ_JAEHTE010000023.1"/>
</dbReference>
<proteinExistence type="predicted"/>
<dbReference type="EMBL" id="JAEHTE010000023">
    <property type="protein sequence ID" value="MBI6885760.1"/>
    <property type="molecule type" value="Genomic_DNA"/>
</dbReference>
<accession>A0A8I1JMS0</accession>
<dbReference type="Proteomes" id="UP000637061">
    <property type="component" value="Unassembled WGS sequence"/>
</dbReference>